<name>A0A6C0KGN4_9ZZZZ</name>
<dbReference type="AlphaFoldDB" id="A0A6C0KGN4"/>
<accession>A0A6C0KGN4</accession>
<proteinExistence type="predicted"/>
<organism evidence="1">
    <name type="scientific">viral metagenome</name>
    <dbReference type="NCBI Taxonomy" id="1070528"/>
    <lineage>
        <taxon>unclassified sequences</taxon>
        <taxon>metagenomes</taxon>
        <taxon>organismal metagenomes</taxon>
    </lineage>
</organism>
<sequence length="105" mass="12647">MNRIMKLRNVCYCTYKNKPTSNITTLNNIIWYKPNKSIKVLTNIPHINDNTNVTQKDIHKYFAQNIIDADEYEYQITKLYINYGIVKKDILKKVREEMKRNVIKY</sequence>
<dbReference type="EMBL" id="MN740885">
    <property type="protein sequence ID" value="QHU16493.1"/>
    <property type="molecule type" value="Genomic_DNA"/>
</dbReference>
<reference evidence="1" key="1">
    <citation type="journal article" date="2020" name="Nature">
        <title>Giant virus diversity and host interactions through global metagenomics.</title>
        <authorList>
            <person name="Schulz F."/>
            <person name="Roux S."/>
            <person name="Paez-Espino D."/>
            <person name="Jungbluth S."/>
            <person name="Walsh D.A."/>
            <person name="Denef V.J."/>
            <person name="McMahon K.D."/>
            <person name="Konstantinidis K.T."/>
            <person name="Eloe-Fadrosh E.A."/>
            <person name="Kyrpides N.C."/>
            <person name="Woyke T."/>
        </authorList>
    </citation>
    <scope>NUCLEOTIDE SEQUENCE</scope>
    <source>
        <strain evidence="1">GVMAG-S-3300011013-78</strain>
    </source>
</reference>
<evidence type="ECO:0000313" key="1">
    <source>
        <dbReference type="EMBL" id="QHU16493.1"/>
    </source>
</evidence>
<protein>
    <submittedName>
        <fullName evidence="1">Uncharacterized protein</fullName>
    </submittedName>
</protein>